<dbReference type="InterPro" id="IPR020904">
    <property type="entry name" value="Sc_DH/Rdtase_CS"/>
</dbReference>
<dbReference type="SUPFAM" id="SSF51735">
    <property type="entry name" value="NAD(P)-binding Rossmann-fold domains"/>
    <property type="match status" value="1"/>
</dbReference>
<dbReference type="Gene3D" id="3.40.50.720">
    <property type="entry name" value="NAD(P)-binding Rossmann-like Domain"/>
    <property type="match status" value="1"/>
</dbReference>
<dbReference type="PANTHER" id="PTHR43639">
    <property type="entry name" value="OXIDOREDUCTASE, SHORT-CHAIN DEHYDROGENASE/REDUCTASE FAMILY (AFU_ORTHOLOGUE AFUA_5G02870)"/>
    <property type="match status" value="1"/>
</dbReference>
<dbReference type="PRINTS" id="PR00080">
    <property type="entry name" value="SDRFAMILY"/>
</dbReference>
<dbReference type="STRING" id="560819.SAMN05428998_14331"/>
<dbReference type="Proteomes" id="UP000192917">
    <property type="component" value="Unassembled WGS sequence"/>
</dbReference>
<dbReference type="FunFam" id="3.40.50.720:FF:000084">
    <property type="entry name" value="Short-chain dehydrogenase reductase"/>
    <property type="match status" value="1"/>
</dbReference>
<name>A0A1Y6CQI2_9PROT</name>
<comment type="similarity">
    <text evidence="1">Belongs to the short-chain dehydrogenases/reductases (SDR) family.</text>
</comment>
<evidence type="ECO:0000313" key="3">
    <source>
        <dbReference type="EMBL" id="SMF81351.1"/>
    </source>
</evidence>
<dbReference type="GO" id="GO:0016491">
    <property type="term" value="F:oxidoreductase activity"/>
    <property type="evidence" value="ECO:0007669"/>
    <property type="project" value="UniProtKB-KW"/>
</dbReference>
<accession>A0A1Y6CQI2</accession>
<dbReference type="InterPro" id="IPR036291">
    <property type="entry name" value="NAD(P)-bd_dom_sf"/>
</dbReference>
<dbReference type="InterPro" id="IPR002347">
    <property type="entry name" value="SDR_fam"/>
</dbReference>
<dbReference type="RefSeq" id="WP_089229848.1">
    <property type="nucleotide sequence ID" value="NZ_FWZX01000043.1"/>
</dbReference>
<gene>
    <name evidence="3" type="ORF">SAMN05428998_14331</name>
</gene>
<dbReference type="EMBL" id="FWZX01000043">
    <property type="protein sequence ID" value="SMF81351.1"/>
    <property type="molecule type" value="Genomic_DNA"/>
</dbReference>
<reference evidence="3 4" key="1">
    <citation type="submission" date="2017-04" db="EMBL/GenBank/DDBJ databases">
        <authorList>
            <person name="Afonso C.L."/>
            <person name="Miller P.J."/>
            <person name="Scott M.A."/>
            <person name="Spackman E."/>
            <person name="Goraichik I."/>
            <person name="Dimitrov K.M."/>
            <person name="Suarez D.L."/>
            <person name="Swayne D.E."/>
        </authorList>
    </citation>
    <scope>NUCLEOTIDE SEQUENCE [LARGE SCALE GENOMIC DNA]</scope>
    <source>
        <strain evidence="3 4">USBA 355</strain>
    </source>
</reference>
<organism evidence="3 4">
    <name type="scientific">Tistlia consotensis USBA 355</name>
    <dbReference type="NCBI Taxonomy" id="560819"/>
    <lineage>
        <taxon>Bacteria</taxon>
        <taxon>Pseudomonadati</taxon>
        <taxon>Pseudomonadota</taxon>
        <taxon>Alphaproteobacteria</taxon>
        <taxon>Rhodospirillales</taxon>
        <taxon>Rhodovibrionaceae</taxon>
        <taxon>Tistlia</taxon>
    </lineage>
</organism>
<dbReference type="PRINTS" id="PR00081">
    <property type="entry name" value="GDHRDH"/>
</dbReference>
<keyword evidence="4" id="KW-1185">Reference proteome</keyword>
<proteinExistence type="inferred from homology"/>
<protein>
    <submittedName>
        <fullName evidence="3">NAD(P)-dependent dehydrogenase, short-chain alcohol dehydrogenase family</fullName>
    </submittedName>
</protein>
<sequence length="257" mass="27250">MSALATARYADLEGRAVLVTGGASGIGAALVEGFCRQGARTWFVDLQDEAAAALCDRLAAEAGSRPRYRRCDVTDTTALTAVVDELAAAEGGLDVLVNNAANDTRIASGEVTEEQWDWSVAVNLKHQFFASQAAARHMVRAGRGSIVTFGSVAPRLGIRDLAVYSSCKAAVAGLTRTLARELGDAGIRVNAIVPGCIITERQLALWISPEDERRIQAEQCLHRRLVAEDVAQMVLFLASDVSSACSSQLFVVDGGLT</sequence>
<dbReference type="Pfam" id="PF13561">
    <property type="entry name" value="adh_short_C2"/>
    <property type="match status" value="1"/>
</dbReference>
<evidence type="ECO:0000256" key="1">
    <source>
        <dbReference type="ARBA" id="ARBA00006484"/>
    </source>
</evidence>
<dbReference type="PANTHER" id="PTHR43639:SF1">
    <property type="entry name" value="SHORT-CHAIN DEHYDROGENASE_REDUCTASE FAMILY PROTEIN"/>
    <property type="match status" value="1"/>
</dbReference>
<evidence type="ECO:0000313" key="4">
    <source>
        <dbReference type="Proteomes" id="UP000192917"/>
    </source>
</evidence>
<evidence type="ECO:0000256" key="2">
    <source>
        <dbReference type="ARBA" id="ARBA00023002"/>
    </source>
</evidence>
<keyword evidence="2" id="KW-0560">Oxidoreductase</keyword>
<dbReference type="AlphaFoldDB" id="A0A1Y6CQI2"/>
<dbReference type="CDD" id="cd05233">
    <property type="entry name" value="SDR_c"/>
    <property type="match status" value="1"/>
</dbReference>
<dbReference type="PROSITE" id="PS00061">
    <property type="entry name" value="ADH_SHORT"/>
    <property type="match status" value="1"/>
</dbReference>